<comment type="caution">
    <text evidence="2">The sequence shown here is derived from an EMBL/GenBank/DDBJ whole genome shotgun (WGS) entry which is preliminary data.</text>
</comment>
<keyword evidence="3" id="KW-1185">Reference proteome</keyword>
<protein>
    <recommendedName>
        <fullName evidence="4">Phosphoribosyltransferase domain-containing protein</fullName>
    </recommendedName>
</protein>
<accession>A0ABV4BBL5</accession>
<proteinExistence type="predicted"/>
<evidence type="ECO:0000313" key="2">
    <source>
        <dbReference type="EMBL" id="MEY6431169.1"/>
    </source>
</evidence>
<dbReference type="EMBL" id="JBDKXB010000002">
    <property type="protein sequence ID" value="MEY6431169.1"/>
    <property type="molecule type" value="Genomic_DNA"/>
</dbReference>
<organism evidence="2 3">
    <name type="scientific">Thioalkalicoccus limnaeus</name>
    <dbReference type="NCBI Taxonomy" id="120681"/>
    <lineage>
        <taxon>Bacteria</taxon>
        <taxon>Pseudomonadati</taxon>
        <taxon>Pseudomonadota</taxon>
        <taxon>Gammaproteobacteria</taxon>
        <taxon>Chromatiales</taxon>
        <taxon>Chromatiaceae</taxon>
        <taxon>Thioalkalicoccus</taxon>
    </lineage>
</organism>
<dbReference type="InterPro" id="IPR029057">
    <property type="entry name" value="PRTase-like"/>
</dbReference>
<name>A0ABV4BBL5_9GAMM</name>
<dbReference type="RefSeq" id="WP_369665554.1">
    <property type="nucleotide sequence ID" value="NZ_JBDKXB010000002.1"/>
</dbReference>
<sequence length="141" mass="15004">MPRSSLQKPGALWPSLAICLALKAEGLGAGIEPCLRRRSPVGKAATAGPGGRPDPIDHDGSVVVERDSPFSPERITIVDDVITRGSSFVGVFPRIAEAFPGIPIRCFALVRTISEGDIDAILAPVQGIITSEDGRRLRRRP</sequence>
<gene>
    <name evidence="2" type="ORF">ABC977_01970</name>
</gene>
<reference evidence="2 3" key="1">
    <citation type="submission" date="2024-05" db="EMBL/GenBank/DDBJ databases">
        <title>Genome Sequence and Characterization of the New Strain Purple Sulfur Bacterium of Genus Thioalkalicoccus.</title>
        <authorList>
            <person name="Bryantseva I.A."/>
            <person name="Kyndt J.A."/>
            <person name="Imhoff J.F."/>
        </authorList>
    </citation>
    <scope>NUCLEOTIDE SEQUENCE [LARGE SCALE GENOMIC DNA]</scope>
    <source>
        <strain evidence="2 3">Um2</strain>
    </source>
</reference>
<dbReference type="SUPFAM" id="SSF53271">
    <property type="entry name" value="PRTase-like"/>
    <property type="match status" value="1"/>
</dbReference>
<evidence type="ECO:0000256" key="1">
    <source>
        <dbReference type="SAM" id="MobiDB-lite"/>
    </source>
</evidence>
<evidence type="ECO:0008006" key="4">
    <source>
        <dbReference type="Google" id="ProtNLM"/>
    </source>
</evidence>
<feature type="region of interest" description="Disordered" evidence="1">
    <location>
        <begin position="40"/>
        <end position="60"/>
    </location>
</feature>
<evidence type="ECO:0000313" key="3">
    <source>
        <dbReference type="Proteomes" id="UP001564408"/>
    </source>
</evidence>
<dbReference type="Proteomes" id="UP001564408">
    <property type="component" value="Unassembled WGS sequence"/>
</dbReference>